<dbReference type="AlphaFoldDB" id="A0A9P1CXI6"/>
<sequence length="969" mass="107394">MLLVDLPWTAASAFCQPVSFRGAKFKDADQIRPEVNGQAGRPSRDQILADTAQEYLTGEEAPDQQFSEPYAPSEPRPAPADYQQLVKRVAELESRLTAAQQVPAAPPRSAAKAPPLFGAQTSPLDADQWNRIQKLAGSPAPRVGSVETRRSLVPAATDFQDHALATLEKEAEEDVLPADLSQLVASASDPLSQILAAQLQQNQLLMQRLLPKQQDPVLGALAGSDNASGSGSNVKGCLAREAFQRTIQDLPRVAMLVQMNAMKELGFGPDRVDSSLMRRYVERRIPLQEFRLLSLVATMLAESWAIGYDAQDKLLMGSISRMLLFVEQTALDGGKTQLSWLLSGYPEPASHLLMSSRKKPGLEPFARLCPAPWVAANLSYLRDLDYMETRMAALGKPNRSKAALSDEEKDPKPKAKATPKAKGRGKGGGKQWRWTASLKPNPRRRRRRKLLEVRSRLVNILLCTLNWETLGHPNMPPPNAQLGAPISEQQHGIIERFEAMLSHFLSVAPFEGSELGRAAGKFQGLIDTLTELPKSDLGFEDLFDVLHEMHKSFDSYGSHFAPKPKLPNPQLDHELLTSAGTVTVSMPSAKPVESARVKWENPPSFDAAGYLDPLVREGRCELQVLAVLGPVAQSDLRARHSNRIYSTDASPFGGAVIAADIGILFDCIEIFRGSGNWSDAHAERGMRVHDGVDVSGRRLRYLDLAKPAVFHELRALALRRVCLDWHAGMPCVRHYISIEQPGSSRLFLLHCYRVLVSLGCVIRQHFVVQGSFTAASIADFERRCRPSSAAVYGHSPQVGVNRSDGPSRDRELEPPSREMPRWLERLMQGDPFAFDRVVQSSRISKNPARWLRFLLLLAGDIEENPGPKQSRGQLDMSIGFAKTTADRMTKCLSAFSLWCTDKLEVPFETVSSDMSALAWSLRAYGLYLFEAGLPRYLLVYAITACQDRFPACKPFLNVAWQVDRKWQLH</sequence>
<gene>
    <name evidence="2" type="ORF">C1SCF055_LOCUS25425</name>
</gene>
<feature type="compositionally biased region" description="Basic and acidic residues" evidence="1">
    <location>
        <begin position="805"/>
        <end position="816"/>
    </location>
</feature>
<name>A0A9P1CXI6_9DINO</name>
<feature type="compositionally biased region" description="Basic and acidic residues" evidence="1">
    <location>
        <begin position="404"/>
        <end position="413"/>
    </location>
</feature>
<feature type="compositionally biased region" description="Basic residues" evidence="1">
    <location>
        <begin position="414"/>
        <end position="427"/>
    </location>
</feature>
<evidence type="ECO:0000313" key="2">
    <source>
        <dbReference type="EMBL" id="CAI3999196.1"/>
    </source>
</evidence>
<comment type="caution">
    <text evidence="2">The sequence shown here is derived from an EMBL/GenBank/DDBJ whole genome shotgun (WGS) entry which is preliminary data.</text>
</comment>
<evidence type="ECO:0000256" key="1">
    <source>
        <dbReference type="SAM" id="MobiDB-lite"/>
    </source>
</evidence>
<feature type="non-terminal residue" evidence="2">
    <location>
        <position position="969"/>
    </location>
</feature>
<dbReference type="EMBL" id="CAMXCT010002593">
    <property type="protein sequence ID" value="CAI3999196.1"/>
    <property type="molecule type" value="Genomic_DNA"/>
</dbReference>
<reference evidence="2" key="1">
    <citation type="submission" date="2022-10" db="EMBL/GenBank/DDBJ databases">
        <authorList>
            <person name="Chen Y."/>
            <person name="Dougan E. K."/>
            <person name="Chan C."/>
            <person name="Rhodes N."/>
            <person name="Thang M."/>
        </authorList>
    </citation>
    <scope>NUCLEOTIDE SEQUENCE</scope>
</reference>
<protein>
    <submittedName>
        <fullName evidence="4">C3H1-type domain-containing protein</fullName>
    </submittedName>
</protein>
<evidence type="ECO:0000313" key="5">
    <source>
        <dbReference type="Proteomes" id="UP001152797"/>
    </source>
</evidence>
<evidence type="ECO:0000313" key="4">
    <source>
        <dbReference type="EMBL" id="CAL4786508.1"/>
    </source>
</evidence>
<feature type="region of interest" description="Disordered" evidence="1">
    <location>
        <begin position="59"/>
        <end position="78"/>
    </location>
</feature>
<dbReference type="EMBL" id="CAMXCT020002593">
    <property type="protein sequence ID" value="CAL1152571.1"/>
    <property type="molecule type" value="Genomic_DNA"/>
</dbReference>
<evidence type="ECO:0000313" key="3">
    <source>
        <dbReference type="EMBL" id="CAL1152571.1"/>
    </source>
</evidence>
<dbReference type="Proteomes" id="UP001152797">
    <property type="component" value="Unassembled WGS sequence"/>
</dbReference>
<proteinExistence type="predicted"/>
<dbReference type="OrthoDB" id="424633at2759"/>
<feature type="region of interest" description="Disordered" evidence="1">
    <location>
        <begin position="795"/>
        <end position="816"/>
    </location>
</feature>
<keyword evidence="5" id="KW-1185">Reference proteome</keyword>
<reference evidence="3" key="2">
    <citation type="submission" date="2024-04" db="EMBL/GenBank/DDBJ databases">
        <authorList>
            <person name="Chen Y."/>
            <person name="Shah S."/>
            <person name="Dougan E. K."/>
            <person name="Thang M."/>
            <person name="Chan C."/>
        </authorList>
    </citation>
    <scope>NUCLEOTIDE SEQUENCE [LARGE SCALE GENOMIC DNA]</scope>
</reference>
<dbReference type="EMBL" id="CAMXCT030002593">
    <property type="protein sequence ID" value="CAL4786508.1"/>
    <property type="molecule type" value="Genomic_DNA"/>
</dbReference>
<accession>A0A9P1CXI6</accession>
<organism evidence="2">
    <name type="scientific">Cladocopium goreaui</name>
    <dbReference type="NCBI Taxonomy" id="2562237"/>
    <lineage>
        <taxon>Eukaryota</taxon>
        <taxon>Sar</taxon>
        <taxon>Alveolata</taxon>
        <taxon>Dinophyceae</taxon>
        <taxon>Suessiales</taxon>
        <taxon>Symbiodiniaceae</taxon>
        <taxon>Cladocopium</taxon>
    </lineage>
</organism>
<feature type="region of interest" description="Disordered" evidence="1">
    <location>
        <begin position="397"/>
        <end position="435"/>
    </location>
</feature>